<proteinExistence type="predicted"/>
<dbReference type="Gene3D" id="3.30.70.100">
    <property type="match status" value="1"/>
</dbReference>
<dbReference type="InterPro" id="IPR011008">
    <property type="entry name" value="Dimeric_a/b-barrel"/>
</dbReference>
<dbReference type="InterPro" id="IPR010753">
    <property type="entry name" value="DUF1330"/>
</dbReference>
<name>A0A844HHR4_9RHOB</name>
<evidence type="ECO:0000313" key="2">
    <source>
        <dbReference type="EMBL" id="MTH59386.1"/>
    </source>
</evidence>
<dbReference type="AlphaFoldDB" id="A0A844HHR4"/>
<dbReference type="Pfam" id="PF07045">
    <property type="entry name" value="DUF1330"/>
    <property type="match status" value="1"/>
</dbReference>
<dbReference type="PANTHER" id="PTHR41521">
    <property type="match status" value="1"/>
</dbReference>
<dbReference type="EMBL" id="WMIG01000003">
    <property type="protein sequence ID" value="MTH59386.1"/>
    <property type="molecule type" value="Genomic_DNA"/>
</dbReference>
<dbReference type="OrthoDB" id="9806380at2"/>
<dbReference type="Proteomes" id="UP000449846">
    <property type="component" value="Unassembled WGS sequence"/>
</dbReference>
<dbReference type="PANTHER" id="PTHR41521:SF4">
    <property type="entry name" value="BLR0684 PROTEIN"/>
    <property type="match status" value="1"/>
</dbReference>
<reference evidence="2 3" key="1">
    <citation type="submission" date="2019-11" db="EMBL/GenBank/DDBJ databases">
        <authorList>
            <person name="Dong K."/>
        </authorList>
    </citation>
    <scope>NUCLEOTIDE SEQUENCE [LARGE SCALE GENOMIC DNA]</scope>
    <source>
        <strain evidence="2 3">NBRC 112902</strain>
    </source>
</reference>
<sequence>MASSGINDAGPDRPASCIAAKAPRLQRKPMSAYFIISYDIVDFDMFQNYPPRVWDLLQEHGGELLVSDTEALQIEGERNMMHAIIRFPSQEQALACFNSDAYQNEIKQFRHGSTTNSQVVLARGFDPLTD</sequence>
<feature type="domain" description="DUF1330" evidence="1">
    <location>
        <begin position="31"/>
        <end position="120"/>
    </location>
</feature>
<accession>A0A844HHR4</accession>
<protein>
    <submittedName>
        <fullName evidence="2">DUF1330 domain-containing protein</fullName>
    </submittedName>
</protein>
<evidence type="ECO:0000259" key="1">
    <source>
        <dbReference type="Pfam" id="PF07045"/>
    </source>
</evidence>
<gene>
    <name evidence="2" type="ORF">GL300_09190</name>
</gene>
<comment type="caution">
    <text evidence="2">The sequence shown here is derived from an EMBL/GenBank/DDBJ whole genome shotgun (WGS) entry which is preliminary data.</text>
</comment>
<keyword evidence="3" id="KW-1185">Reference proteome</keyword>
<organism evidence="2 3">
    <name type="scientific">Paracoccus litorisediminis</name>
    <dbReference type="NCBI Taxonomy" id="2006130"/>
    <lineage>
        <taxon>Bacteria</taxon>
        <taxon>Pseudomonadati</taxon>
        <taxon>Pseudomonadota</taxon>
        <taxon>Alphaproteobacteria</taxon>
        <taxon>Rhodobacterales</taxon>
        <taxon>Paracoccaceae</taxon>
        <taxon>Paracoccus</taxon>
    </lineage>
</organism>
<dbReference type="SUPFAM" id="SSF54909">
    <property type="entry name" value="Dimeric alpha+beta barrel"/>
    <property type="match status" value="1"/>
</dbReference>
<evidence type="ECO:0000313" key="3">
    <source>
        <dbReference type="Proteomes" id="UP000449846"/>
    </source>
</evidence>